<keyword evidence="2" id="KW-1185">Reference proteome</keyword>
<dbReference type="Proteomes" id="UP000664161">
    <property type="component" value="Unassembled WGS sequence"/>
</dbReference>
<dbReference type="RefSeq" id="WP_100748904.1">
    <property type="nucleotide sequence ID" value="NZ_JAGBKN010000008.1"/>
</dbReference>
<sequence>MANSVTDEGKIASISAFDDTLFLPLTQRLQPMQLAVIGKGMQRNNRLLPQVLRADIQRWHPWSAGQQGVMATAASLLSRLPLPNHIKNQVKTISKPQPEAFIGWGRKKSFQRARKAASKQSCAALSIEDGFLRSLDSGISSRHAVSVVVDDVGIYFDLTQSSRLEQLIVARASFDNHNNRDSAGHHALHHRRAQQLMSRICAEKLSKYNAVTTCPSLNELANSKAAKRKVANTASTPRPPHILLIDQVAGDASVKGAGADKRQFRRMLKAACRNHPNAHIWIKAHPAARTGYLTGLKLPKNVQVLTQVLNPIALLAQVDHVYTVSSHMGFEALMLGKQVHCFGVNWYSGWGLTDDSGAPKRLYHTVMQRRQSFAMSLPPSNPQPNLALFPPAFSQTTSKANVTRNVSATLEVLFYSAYVDYSHYVDPASRKSCDIEAAIEWLVTNRHWQAQLAGRLTVYEFSRWKLPFVKAFLDLPRTDLFIKPKPRLKNLLHPDHLRVDYQQPLLVWGLAKRQQIQQKRQRKQVGFGADSPAIYCMEDGFIRSNGLGATLLAPLSVVIDKQGIYYDATEPSDLETLLRYCQPLSQPQRQRVQNLQTKLLTQRVSKYNVGASISRQASRDGSWLIQAKQSGKRRLLIVGQVEDDLSVQHCGSMIKKNRDLIARVRQDNPDAYLIYKPHPDVEAGLRAGKVGADGLQLVDAVAYDTAMPDCLEGVDAVHTISSLTGFEALLRSLSVTCYGLPFYAGWGLTTDIDAQLPPKSQYLARRNRGTPLSLEQLLYCTLIRYPLYRLPDGHGLAQVEQVIDYLYPPDDDALMVSPETSITPSTKSPMRALLPTPTQLKRRAATRFMQYRHQWQQRLSNKPH</sequence>
<name>A0AAW4ING5_9GAMM</name>
<dbReference type="GO" id="GO:0000271">
    <property type="term" value="P:polysaccharide biosynthetic process"/>
    <property type="evidence" value="ECO:0007669"/>
    <property type="project" value="InterPro"/>
</dbReference>
<dbReference type="Pfam" id="PF05159">
    <property type="entry name" value="Capsule_synth"/>
    <property type="match status" value="2"/>
</dbReference>
<reference evidence="1 2" key="1">
    <citation type="submission" date="2021-03" db="EMBL/GenBank/DDBJ databases">
        <authorList>
            <person name="Shang D.-D."/>
            <person name="Du Z.-J."/>
            <person name="Chen G.-J."/>
        </authorList>
    </citation>
    <scope>NUCLEOTIDE SEQUENCE [LARGE SCALE GENOMIC DNA]</scope>
    <source>
        <strain evidence="1 2">F2608</strain>
    </source>
</reference>
<protein>
    <submittedName>
        <fullName evidence="1">Capsular polysaccharide biosynthesis protein</fullName>
    </submittedName>
</protein>
<evidence type="ECO:0000313" key="1">
    <source>
        <dbReference type="EMBL" id="MBO1516760.1"/>
    </source>
</evidence>
<dbReference type="InterPro" id="IPR007833">
    <property type="entry name" value="Capsule_polysaccharide_synth"/>
</dbReference>
<gene>
    <name evidence="1" type="ORF">J3491_05350</name>
</gene>
<dbReference type="AlphaFoldDB" id="A0AAW4ING5"/>
<organism evidence="1 2">
    <name type="scientific">Psychrobacter halodurans</name>
    <dbReference type="NCBI Taxonomy" id="2818439"/>
    <lineage>
        <taxon>Bacteria</taxon>
        <taxon>Pseudomonadati</taxon>
        <taxon>Pseudomonadota</taxon>
        <taxon>Gammaproteobacteria</taxon>
        <taxon>Moraxellales</taxon>
        <taxon>Moraxellaceae</taxon>
        <taxon>Psychrobacter</taxon>
    </lineage>
</organism>
<dbReference type="GO" id="GO:0015774">
    <property type="term" value="P:polysaccharide transport"/>
    <property type="evidence" value="ECO:0007669"/>
    <property type="project" value="InterPro"/>
</dbReference>
<proteinExistence type="predicted"/>
<dbReference type="CDD" id="cd16440">
    <property type="entry name" value="beta_Kdo_transferase_KpsC_1"/>
    <property type="match status" value="1"/>
</dbReference>
<dbReference type="CDD" id="cd16439">
    <property type="entry name" value="beta_Kdo_transferase_KpsC_2"/>
    <property type="match status" value="1"/>
</dbReference>
<comment type="caution">
    <text evidence="1">The sequence shown here is derived from an EMBL/GenBank/DDBJ whole genome shotgun (WGS) entry which is preliminary data.</text>
</comment>
<dbReference type="EMBL" id="JAGBKN010000008">
    <property type="protein sequence ID" value="MBO1516760.1"/>
    <property type="molecule type" value="Genomic_DNA"/>
</dbReference>
<accession>A0AAW4ING5</accession>
<evidence type="ECO:0000313" key="2">
    <source>
        <dbReference type="Proteomes" id="UP000664161"/>
    </source>
</evidence>